<gene>
    <name evidence="1" type="ORF">QUW28_01715</name>
</gene>
<keyword evidence="2" id="KW-1185">Reference proteome</keyword>
<name>A0ABT7V6V3_9ACTN</name>
<dbReference type="RefSeq" id="WP_289544034.1">
    <property type="nucleotide sequence ID" value="NZ_JAUDDZ010000001.1"/>
</dbReference>
<dbReference type="Proteomes" id="UP001529421">
    <property type="component" value="Unassembled WGS sequence"/>
</dbReference>
<protein>
    <submittedName>
        <fullName evidence="1">Uncharacterized protein</fullName>
    </submittedName>
</protein>
<comment type="caution">
    <text evidence="1">The sequence shown here is derived from an EMBL/GenBank/DDBJ whole genome shotgun (WGS) entry which is preliminary data.</text>
</comment>
<dbReference type="EMBL" id="JAUDDZ010000001">
    <property type="protein sequence ID" value="MDM8274218.1"/>
    <property type="molecule type" value="Genomic_DNA"/>
</dbReference>
<reference evidence="1 2" key="2">
    <citation type="submission" date="2023-06" db="EMBL/GenBank/DDBJ databases">
        <authorList>
            <person name="Zeman M."/>
            <person name="Kubasova T."/>
            <person name="Jahodarova E."/>
            <person name="Nykrynova M."/>
            <person name="Rychlik I."/>
        </authorList>
    </citation>
    <scope>NUCLEOTIDE SEQUENCE [LARGE SCALE GENOMIC DNA]</scope>
    <source>
        <strain evidence="1 2">154_Feed</strain>
    </source>
</reference>
<feature type="non-terminal residue" evidence="1">
    <location>
        <position position="87"/>
    </location>
</feature>
<evidence type="ECO:0000313" key="2">
    <source>
        <dbReference type="Proteomes" id="UP001529421"/>
    </source>
</evidence>
<accession>A0ABT7V6V3</accession>
<reference evidence="2" key="1">
    <citation type="submission" date="2023-06" db="EMBL/GenBank/DDBJ databases">
        <title>Identification and characterization of horizontal gene transfer across gut microbiota members of farm animals based on homology search.</title>
        <authorList>
            <person name="Zeman M."/>
            <person name="Kubasova T."/>
            <person name="Jahodarova E."/>
            <person name="Nykrynova M."/>
            <person name="Rychlik I."/>
        </authorList>
    </citation>
    <scope>NUCLEOTIDE SEQUENCE [LARGE SCALE GENOMIC DNA]</scope>
    <source>
        <strain evidence="2">154_Feed</strain>
    </source>
</reference>
<proteinExistence type="predicted"/>
<organism evidence="1 2">
    <name type="scientific">Enorma phocaeensis</name>
    <dbReference type="NCBI Taxonomy" id="1871019"/>
    <lineage>
        <taxon>Bacteria</taxon>
        <taxon>Bacillati</taxon>
        <taxon>Actinomycetota</taxon>
        <taxon>Coriobacteriia</taxon>
        <taxon>Coriobacteriales</taxon>
        <taxon>Coriobacteriaceae</taxon>
        <taxon>Enorma</taxon>
    </lineage>
</organism>
<sequence>MDANAIFTLVGMLAMPLVVLLLLEAIASVAPALARRGALWFQPDDGNASWASHAMINWYDAGAVAGSGAGHRAHHVTTLMNSFPIRQ</sequence>
<evidence type="ECO:0000313" key="1">
    <source>
        <dbReference type="EMBL" id="MDM8274218.1"/>
    </source>
</evidence>